<dbReference type="Gene3D" id="3.50.50.60">
    <property type="entry name" value="FAD/NAD(P)-binding domain"/>
    <property type="match status" value="1"/>
</dbReference>
<dbReference type="GO" id="GO:0005886">
    <property type="term" value="C:plasma membrane"/>
    <property type="evidence" value="ECO:0007669"/>
    <property type="project" value="TreeGrafter"/>
</dbReference>
<dbReference type="PANTHER" id="PTHR13847:SF280">
    <property type="entry name" value="D-AMINO ACID DEHYDROGENASE"/>
    <property type="match status" value="1"/>
</dbReference>
<comment type="similarity">
    <text evidence="1">Belongs to the DadA oxidoreductase family.</text>
</comment>
<dbReference type="SUPFAM" id="SSF51905">
    <property type="entry name" value="FAD/NAD(P)-binding domain"/>
    <property type="match status" value="1"/>
</dbReference>
<dbReference type="AlphaFoldDB" id="A0A6B2JVZ0"/>
<reference evidence="4 5" key="1">
    <citation type="submission" date="2020-02" db="EMBL/GenBank/DDBJ databases">
        <title>Pseudoroseicyclus tamarix, sp. nov., isolated from offshore sediment of a Tamarix chinensis forest.</title>
        <authorList>
            <person name="Gai Y."/>
        </authorList>
    </citation>
    <scope>NUCLEOTIDE SEQUENCE [LARGE SCALE GENOMIC DNA]</scope>
    <source>
        <strain evidence="4 5">CLL3-39</strain>
    </source>
</reference>
<dbReference type="PANTHER" id="PTHR13847">
    <property type="entry name" value="SARCOSINE DEHYDROGENASE-RELATED"/>
    <property type="match status" value="1"/>
</dbReference>
<dbReference type="InterPro" id="IPR036188">
    <property type="entry name" value="FAD/NAD-bd_sf"/>
</dbReference>
<name>A0A6B2JVZ0_9RHOB</name>
<accession>A0A6B2JVZ0</accession>
<comment type="caution">
    <text evidence="4">The sequence shown here is derived from an EMBL/GenBank/DDBJ whole genome shotgun (WGS) entry which is preliminary data.</text>
</comment>
<keyword evidence="5" id="KW-1185">Reference proteome</keyword>
<dbReference type="Gene3D" id="3.30.9.10">
    <property type="entry name" value="D-Amino Acid Oxidase, subunit A, domain 2"/>
    <property type="match status" value="1"/>
</dbReference>
<dbReference type="GO" id="GO:0005737">
    <property type="term" value="C:cytoplasm"/>
    <property type="evidence" value="ECO:0007669"/>
    <property type="project" value="TreeGrafter"/>
</dbReference>
<dbReference type="EMBL" id="JAAGAB010000001">
    <property type="protein sequence ID" value="NDV00384.1"/>
    <property type="molecule type" value="Genomic_DNA"/>
</dbReference>
<protein>
    <submittedName>
        <fullName evidence="4">FAD-binding oxidoreductase</fullName>
    </submittedName>
</protein>
<dbReference type="GO" id="GO:0008718">
    <property type="term" value="F:D-amino-acid dehydrogenase activity"/>
    <property type="evidence" value="ECO:0007669"/>
    <property type="project" value="TreeGrafter"/>
</dbReference>
<evidence type="ECO:0000313" key="4">
    <source>
        <dbReference type="EMBL" id="NDV00384.1"/>
    </source>
</evidence>
<feature type="domain" description="FAD dependent oxidoreductase" evidence="3">
    <location>
        <begin position="22"/>
        <end position="415"/>
    </location>
</feature>
<dbReference type="InterPro" id="IPR006076">
    <property type="entry name" value="FAD-dep_OxRdtase"/>
</dbReference>
<evidence type="ECO:0000256" key="2">
    <source>
        <dbReference type="ARBA" id="ARBA00023002"/>
    </source>
</evidence>
<evidence type="ECO:0000313" key="5">
    <source>
        <dbReference type="Proteomes" id="UP000474757"/>
    </source>
</evidence>
<evidence type="ECO:0000259" key="3">
    <source>
        <dbReference type="Pfam" id="PF01266"/>
    </source>
</evidence>
<proteinExistence type="inferred from homology"/>
<gene>
    <name evidence="4" type="ORF">GZA08_05290</name>
</gene>
<dbReference type="RefSeq" id="WP_163890652.1">
    <property type="nucleotide sequence ID" value="NZ_JAAFYS010000001.1"/>
</dbReference>
<sequence length="435" mass="46969">MNFPFTMDRPAEHRGELPEAADAVIIGGGIVGVMAGWFLARAGLKAVLVEKGRVAAEQSGRNWGFIRQQARDVRELPIMVEANRLWPELAERTGEDIGLRQGGVLYMADNARDMETFARHEAEGRAHGTDIRLLSRPELADLLPDARWDWRGGVFTPSDMSAEPWKAVPAFARAAVRDGLTIREGCAARGLELTAGQVSGVVTEDGVIRTERVLLAGGAWSRLFLGPLGVRIPQASVRATVVATEPMPGVFGGGAVDGRLGLRHRQDGGYTLAPGWGHEVFVGPDLLRSLRDFLPFWWADPMENIPLPAAPRGFPDAWGTPRRWDGASPFEAMRILAPEPSRRRMAFLPKAFHARFPGLPEPKVRAAWAGMIDVLPDQVPIVDAVAPVPGLWLGTGLSGHGFGIGPGVGRVLADLMQGKAPGHDLSGLRFGRFGG</sequence>
<evidence type="ECO:0000256" key="1">
    <source>
        <dbReference type="ARBA" id="ARBA00009410"/>
    </source>
</evidence>
<dbReference type="Proteomes" id="UP000474757">
    <property type="component" value="Unassembled WGS sequence"/>
</dbReference>
<dbReference type="Pfam" id="PF01266">
    <property type="entry name" value="DAO"/>
    <property type="match status" value="1"/>
</dbReference>
<keyword evidence="2" id="KW-0560">Oxidoreductase</keyword>
<dbReference type="GO" id="GO:0055130">
    <property type="term" value="P:D-alanine catabolic process"/>
    <property type="evidence" value="ECO:0007669"/>
    <property type="project" value="TreeGrafter"/>
</dbReference>
<organism evidence="4 5">
    <name type="scientific">Pseudoroseicyclus tamaricis</name>
    <dbReference type="NCBI Taxonomy" id="2705421"/>
    <lineage>
        <taxon>Bacteria</taxon>
        <taxon>Pseudomonadati</taxon>
        <taxon>Pseudomonadota</taxon>
        <taxon>Alphaproteobacteria</taxon>
        <taxon>Rhodobacterales</taxon>
        <taxon>Paracoccaceae</taxon>
        <taxon>Pseudoroseicyclus</taxon>
    </lineage>
</organism>